<dbReference type="Proteomes" id="UP000324326">
    <property type="component" value="Unassembled WGS sequence"/>
</dbReference>
<name>A0A5M8RVI3_9BACI</name>
<accession>A0A5M8RVI3</accession>
<dbReference type="AlphaFoldDB" id="A0A5M8RVI3"/>
<sequence>MTKNEWKQDLEQRELEKKAYNRGYRAGTNAEGVTEALKRVELLETALLEFVGYEDEWLQT</sequence>
<evidence type="ECO:0000313" key="2">
    <source>
        <dbReference type="Proteomes" id="UP000324326"/>
    </source>
</evidence>
<organism evidence="1 2">
    <name type="scientific">Bacillus swezeyi</name>
    <dbReference type="NCBI Taxonomy" id="1925020"/>
    <lineage>
        <taxon>Bacteria</taxon>
        <taxon>Bacillati</taxon>
        <taxon>Bacillota</taxon>
        <taxon>Bacilli</taxon>
        <taxon>Bacillales</taxon>
        <taxon>Bacillaceae</taxon>
        <taxon>Bacillus</taxon>
    </lineage>
</organism>
<comment type="caution">
    <text evidence="1">The sequence shown here is derived from an EMBL/GenBank/DDBJ whole genome shotgun (WGS) entry which is preliminary data.</text>
</comment>
<dbReference type="EMBL" id="QSND01000001">
    <property type="protein sequence ID" value="KAA6452657.1"/>
    <property type="molecule type" value="Genomic_DNA"/>
</dbReference>
<evidence type="ECO:0000313" key="1">
    <source>
        <dbReference type="EMBL" id="KAA6452657.1"/>
    </source>
</evidence>
<protein>
    <submittedName>
        <fullName evidence="1">Uncharacterized protein</fullName>
    </submittedName>
</protein>
<proteinExistence type="predicted"/>
<gene>
    <name evidence="1" type="ORF">DX927_00035</name>
</gene>
<dbReference type="RefSeq" id="WP_148959356.1">
    <property type="nucleotide sequence ID" value="NZ_QSND01000001.1"/>
</dbReference>
<reference evidence="1 2" key="1">
    <citation type="submission" date="2018-08" db="EMBL/GenBank/DDBJ databases">
        <title>Bacillus phenotypic plasticity.</title>
        <authorList>
            <person name="Hurtado E."/>
        </authorList>
    </citation>
    <scope>NUCLEOTIDE SEQUENCE [LARGE SCALE GENOMIC DNA]</scope>
    <source>
        <strain evidence="1 2">427</strain>
    </source>
</reference>